<keyword evidence="2" id="KW-1185">Reference proteome</keyword>
<proteinExistence type="predicted"/>
<accession>A0A938WT13</accession>
<dbReference type="Pfam" id="PF02596">
    <property type="entry name" value="DUF169"/>
    <property type="match status" value="1"/>
</dbReference>
<dbReference type="AlphaFoldDB" id="A0A938WT13"/>
<gene>
    <name evidence="1" type="ORF">H6A34_09380</name>
</gene>
<comment type="caution">
    <text evidence="1">The sequence shown here is derived from an EMBL/GenBank/DDBJ whole genome shotgun (WGS) entry which is preliminary data.</text>
</comment>
<organism evidence="1 2">
    <name type="scientific">Marseilla massiliensis</name>
    <dbReference type="NCBI Taxonomy" id="1841864"/>
    <lineage>
        <taxon>Bacteria</taxon>
        <taxon>Pseudomonadati</taxon>
        <taxon>Bacteroidota</taxon>
        <taxon>Bacteroidia</taxon>
        <taxon>Bacteroidales</taxon>
        <taxon>Prevotellaceae</taxon>
        <taxon>Marseilla</taxon>
    </lineage>
</organism>
<sequence length="241" mass="26480">MNTDITTFISKYREAFGEKPELPIVFYYSDTPAGTNGKTGGCFFKCLYAAREGQPISLNAETIGCGGGKLYTGFAPMPPHVPSFVSEKERYKASPADVTECIDKLDIRLTTRKYLNFVRIDKAESLDMIEGLLFIVTPDILSGLAAWAFFDNNSDSAVSCPFGSGCSSVVAQAVRENRLGGRRTFIGMLDPSARPYIGADELSFVIPAVRLPEMLDTIDRCCLSGTHGWTKIKERINGRME</sequence>
<dbReference type="RefSeq" id="WP_205105141.1">
    <property type="nucleotide sequence ID" value="NZ_JACJJG010000052.1"/>
</dbReference>
<dbReference type="EMBL" id="JACJJG010000052">
    <property type="protein sequence ID" value="MBM6674086.1"/>
    <property type="molecule type" value="Genomic_DNA"/>
</dbReference>
<dbReference type="InterPro" id="IPR003748">
    <property type="entry name" value="DUF169"/>
</dbReference>
<evidence type="ECO:0000313" key="2">
    <source>
        <dbReference type="Proteomes" id="UP000706891"/>
    </source>
</evidence>
<protein>
    <submittedName>
        <fullName evidence="1">DUF169 domain-containing protein</fullName>
    </submittedName>
</protein>
<dbReference type="Proteomes" id="UP000706891">
    <property type="component" value="Unassembled WGS sequence"/>
</dbReference>
<name>A0A938WT13_9BACT</name>
<reference evidence="1" key="1">
    <citation type="submission" date="2020-08" db="EMBL/GenBank/DDBJ databases">
        <authorList>
            <person name="Cejkova D."/>
            <person name="Kubasova T."/>
            <person name="Jahodarova E."/>
            <person name="Rychlik I."/>
        </authorList>
    </citation>
    <scope>NUCLEOTIDE SEQUENCE</scope>
    <source>
        <strain evidence="1">An824</strain>
    </source>
</reference>
<reference evidence="1" key="2">
    <citation type="journal article" date="2021" name="Sci. Rep.">
        <title>The distribution of antibiotic resistance genes in chicken gut microbiota commensals.</title>
        <authorList>
            <person name="Juricova H."/>
            <person name="Matiasovicova J."/>
            <person name="Kubasova T."/>
            <person name="Cejkova D."/>
            <person name="Rychlik I."/>
        </authorList>
    </citation>
    <scope>NUCLEOTIDE SEQUENCE</scope>
    <source>
        <strain evidence="1">An824</strain>
    </source>
</reference>
<evidence type="ECO:0000313" key="1">
    <source>
        <dbReference type="EMBL" id="MBM6674086.1"/>
    </source>
</evidence>